<dbReference type="RefSeq" id="WP_007065942.1">
    <property type="nucleotide sequence ID" value="NZ_BBWO01000005.1"/>
</dbReference>
<name>A0A0N7KZ32_9HYPH</name>
<dbReference type="InterPro" id="IPR014729">
    <property type="entry name" value="Rossmann-like_a/b/a_fold"/>
</dbReference>
<dbReference type="SMART" id="SM00893">
    <property type="entry name" value="ETF"/>
    <property type="match status" value="1"/>
</dbReference>
<dbReference type="GO" id="GO:0009055">
    <property type="term" value="F:electron transfer activity"/>
    <property type="evidence" value="ECO:0007669"/>
    <property type="project" value="InterPro"/>
</dbReference>
<dbReference type="InterPro" id="IPR014730">
    <property type="entry name" value="ETF_a/b_N"/>
</dbReference>
<dbReference type="EMBL" id="LC066397">
    <property type="protein sequence ID" value="BAT31393.1"/>
    <property type="molecule type" value="Genomic_DNA"/>
</dbReference>
<keyword evidence="3" id="KW-0249">Electron transport</keyword>
<evidence type="ECO:0000256" key="2">
    <source>
        <dbReference type="ARBA" id="ARBA00022448"/>
    </source>
</evidence>
<dbReference type="PANTHER" id="PTHR21294">
    <property type="entry name" value="ELECTRON TRANSFER FLAVOPROTEIN BETA-SUBUNIT"/>
    <property type="match status" value="1"/>
</dbReference>
<evidence type="ECO:0000256" key="1">
    <source>
        <dbReference type="ARBA" id="ARBA00007557"/>
    </source>
</evidence>
<reference evidence="5" key="1">
    <citation type="journal article" date="2015" name="Proc. Natl. Acad. Sci. U.S.A.">
        <title>Bacterial clade with the ribosomal RNA operon on a small plasmid rather than the chromosome.</title>
        <authorList>
            <person name="Anda M."/>
            <person name="Ohtsubo Y."/>
            <person name="Okubo T."/>
            <person name="Sugawara M."/>
            <person name="Nagata Y."/>
            <person name="Tsuda M."/>
            <person name="Minamisawa K."/>
            <person name="Mitsui H."/>
        </authorList>
    </citation>
    <scope>NUCLEOTIDE SEQUENCE</scope>
    <source>
        <strain evidence="5">DSM 15513</strain>
    </source>
</reference>
<dbReference type="AlphaFoldDB" id="A0A0N7KZ32"/>
<evidence type="ECO:0000256" key="3">
    <source>
        <dbReference type="ARBA" id="ARBA00022982"/>
    </source>
</evidence>
<comment type="similarity">
    <text evidence="1">Belongs to the ETF beta-subunit/FixA family.</text>
</comment>
<protein>
    <submittedName>
        <fullName evidence="5">Electron transfer flavoprotein, beta subunit</fullName>
    </submittedName>
</protein>
<dbReference type="OrthoDB" id="5598152at2"/>
<sequence length="241" mass="25640">MKTAVLLSTSRHPVSGRPALARLESQAIGLATRLGGEIVGIHAGERTDATREALGVGLTSVECLEMPADADPVPALIERLQAEKFDLVLAGRRGQGGLDTGLVPYLIAKALDRPIIADAAAIEAGSEAGTIRVDQALKKGARRRITVRLPAIVTVHSLAPAPAVFAYGASRRGEIRSLAVAEHAQDAATWAERPYRNRPRLMRTAGVATGDASEKLHVQPDPQEAAKLILDYLERNGIRSF</sequence>
<dbReference type="Pfam" id="PF01012">
    <property type="entry name" value="ETF"/>
    <property type="match status" value="1"/>
</dbReference>
<keyword evidence="2" id="KW-0813">Transport</keyword>
<dbReference type="PANTHER" id="PTHR21294:SF8">
    <property type="entry name" value="ELECTRON TRANSFER FLAVOPROTEIN SUBUNIT BETA"/>
    <property type="match status" value="1"/>
</dbReference>
<evidence type="ECO:0000313" key="5">
    <source>
        <dbReference type="EMBL" id="BAT31393.1"/>
    </source>
</evidence>
<dbReference type="SUPFAM" id="SSF52402">
    <property type="entry name" value="Adenine nucleotide alpha hydrolases-like"/>
    <property type="match status" value="1"/>
</dbReference>
<evidence type="ECO:0000259" key="4">
    <source>
        <dbReference type="SMART" id="SM00893"/>
    </source>
</evidence>
<dbReference type="Gene3D" id="3.40.50.620">
    <property type="entry name" value="HUPs"/>
    <property type="match status" value="1"/>
</dbReference>
<accession>A0A0N7KZ32</accession>
<proteinExistence type="inferred from homology"/>
<feature type="domain" description="Electron transfer flavoprotein alpha/beta-subunit N-terminal" evidence="4">
    <location>
        <begin position="4"/>
        <end position="187"/>
    </location>
</feature>
<organism evidence="5">
    <name type="scientific">Fulvimarina pelagi</name>
    <dbReference type="NCBI Taxonomy" id="217511"/>
    <lineage>
        <taxon>Bacteria</taxon>
        <taxon>Pseudomonadati</taxon>
        <taxon>Pseudomonadota</taxon>
        <taxon>Alphaproteobacteria</taxon>
        <taxon>Hyphomicrobiales</taxon>
        <taxon>Aurantimonadaceae</taxon>
        <taxon>Fulvimarina</taxon>
    </lineage>
</organism>
<dbReference type="InterPro" id="IPR012255">
    <property type="entry name" value="ETF_b"/>
</dbReference>